<name>A0A6J4KLT5_9ACTN</name>
<dbReference type="PANTHER" id="PTHR42852:SF6">
    <property type="entry name" value="THIOL:DISULFIDE INTERCHANGE PROTEIN DSBE"/>
    <property type="match status" value="1"/>
</dbReference>
<dbReference type="SUPFAM" id="SSF52833">
    <property type="entry name" value="Thioredoxin-like"/>
    <property type="match status" value="1"/>
</dbReference>
<evidence type="ECO:0000256" key="1">
    <source>
        <dbReference type="ARBA" id="ARBA00004196"/>
    </source>
</evidence>
<sequence length="208" mass="21611">MTAVRGRAGLRPSQWWALLGVVVLLLAAVAVREDGGGPGAAPRAPAPDLQALRASAALAPCPAGLGPELPDLSLPCLGGGPDVELRSAPPGRPTLVNVWASWCAPCADEVPELVAFSARAGDRVGLVGVLTTDVVERGLAFSADFGMRWPSLVDDDGEVLRAFPPGPPVTLFLDARGRVVHTRSGAFRDLAEVERLVAEHLGVRVQPA</sequence>
<dbReference type="InterPro" id="IPR017937">
    <property type="entry name" value="Thioredoxin_CS"/>
</dbReference>
<dbReference type="PANTHER" id="PTHR42852">
    <property type="entry name" value="THIOL:DISULFIDE INTERCHANGE PROTEIN DSBE"/>
    <property type="match status" value="1"/>
</dbReference>
<protein>
    <recommendedName>
        <fullName evidence="6">Thioredoxin domain-containing protein</fullName>
    </recommendedName>
</protein>
<dbReference type="GO" id="GO:0017004">
    <property type="term" value="P:cytochrome complex assembly"/>
    <property type="evidence" value="ECO:0007669"/>
    <property type="project" value="UniProtKB-KW"/>
</dbReference>
<comment type="subcellular location">
    <subcellularLocation>
        <location evidence="1">Cell envelope</location>
    </subcellularLocation>
</comment>
<dbReference type="Pfam" id="PF08534">
    <property type="entry name" value="Redoxin"/>
    <property type="match status" value="1"/>
</dbReference>
<organism evidence="7">
    <name type="scientific">uncultured Frankineae bacterium</name>
    <dbReference type="NCBI Taxonomy" id="437475"/>
    <lineage>
        <taxon>Bacteria</taxon>
        <taxon>Bacillati</taxon>
        <taxon>Actinomycetota</taxon>
        <taxon>Actinomycetes</taxon>
        <taxon>Frankiales</taxon>
        <taxon>environmental samples</taxon>
    </lineage>
</organism>
<evidence type="ECO:0000259" key="6">
    <source>
        <dbReference type="PROSITE" id="PS51352"/>
    </source>
</evidence>
<keyword evidence="3" id="KW-0812">Transmembrane</keyword>
<evidence type="ECO:0000256" key="2">
    <source>
        <dbReference type="ARBA" id="ARBA00022748"/>
    </source>
</evidence>
<dbReference type="CDD" id="cd02966">
    <property type="entry name" value="TlpA_like_family"/>
    <property type="match status" value="1"/>
</dbReference>
<dbReference type="PROSITE" id="PS00194">
    <property type="entry name" value="THIOREDOXIN_1"/>
    <property type="match status" value="1"/>
</dbReference>
<evidence type="ECO:0000256" key="5">
    <source>
        <dbReference type="ARBA" id="ARBA00023284"/>
    </source>
</evidence>
<reference evidence="7" key="1">
    <citation type="submission" date="2020-02" db="EMBL/GenBank/DDBJ databases">
        <authorList>
            <person name="Meier V. D."/>
        </authorList>
    </citation>
    <scope>NUCLEOTIDE SEQUENCE</scope>
    <source>
        <strain evidence="7">AVDCRST_MAG07</strain>
    </source>
</reference>
<dbReference type="EMBL" id="CADCUB010000019">
    <property type="protein sequence ID" value="CAA9308683.1"/>
    <property type="molecule type" value="Genomic_DNA"/>
</dbReference>
<dbReference type="GO" id="GO:0030313">
    <property type="term" value="C:cell envelope"/>
    <property type="evidence" value="ECO:0007669"/>
    <property type="project" value="UniProtKB-SubCell"/>
</dbReference>
<keyword evidence="5" id="KW-0676">Redox-active center</keyword>
<dbReference type="AlphaFoldDB" id="A0A6J4KLT5"/>
<dbReference type="PROSITE" id="PS51352">
    <property type="entry name" value="THIOREDOXIN_2"/>
    <property type="match status" value="1"/>
</dbReference>
<dbReference type="GO" id="GO:0016491">
    <property type="term" value="F:oxidoreductase activity"/>
    <property type="evidence" value="ECO:0007669"/>
    <property type="project" value="InterPro"/>
</dbReference>
<gene>
    <name evidence="7" type="ORF">AVDCRST_MAG07-306</name>
</gene>
<dbReference type="InterPro" id="IPR013766">
    <property type="entry name" value="Thioredoxin_domain"/>
</dbReference>
<keyword evidence="2" id="KW-0201">Cytochrome c-type biogenesis</keyword>
<feature type="domain" description="Thioredoxin" evidence="6">
    <location>
        <begin position="63"/>
        <end position="202"/>
    </location>
</feature>
<keyword evidence="4" id="KW-1015">Disulfide bond</keyword>
<evidence type="ECO:0000256" key="4">
    <source>
        <dbReference type="ARBA" id="ARBA00023157"/>
    </source>
</evidence>
<accession>A0A6J4KLT5</accession>
<keyword evidence="3" id="KW-0735">Signal-anchor</keyword>
<proteinExistence type="predicted"/>
<evidence type="ECO:0000256" key="3">
    <source>
        <dbReference type="ARBA" id="ARBA00022968"/>
    </source>
</evidence>
<dbReference type="InterPro" id="IPR013740">
    <property type="entry name" value="Redoxin"/>
</dbReference>
<evidence type="ECO:0000313" key="7">
    <source>
        <dbReference type="EMBL" id="CAA9308683.1"/>
    </source>
</evidence>
<dbReference type="InterPro" id="IPR036249">
    <property type="entry name" value="Thioredoxin-like_sf"/>
</dbReference>
<dbReference type="Gene3D" id="3.40.30.10">
    <property type="entry name" value="Glutaredoxin"/>
    <property type="match status" value="1"/>
</dbReference>
<dbReference type="InterPro" id="IPR050553">
    <property type="entry name" value="Thioredoxin_ResA/DsbE_sf"/>
</dbReference>